<keyword evidence="3" id="KW-1185">Reference proteome</keyword>
<dbReference type="Pfam" id="PF13360">
    <property type="entry name" value="PQQ_2"/>
    <property type="match status" value="1"/>
</dbReference>
<evidence type="ECO:0000259" key="1">
    <source>
        <dbReference type="Pfam" id="PF13360"/>
    </source>
</evidence>
<comment type="caution">
    <text evidence="2">The sequence shown here is derived from an EMBL/GenBank/DDBJ whole genome shotgun (WGS) entry which is preliminary data.</text>
</comment>
<proteinExistence type="predicted"/>
<name>A0AAP2DJA7_9BACT</name>
<dbReference type="Gene3D" id="2.130.10.10">
    <property type="entry name" value="YVTN repeat-like/Quinoprotein amine dehydrogenase"/>
    <property type="match status" value="1"/>
</dbReference>
<sequence length="441" mass="49862">MKHLSVLLSALLFCTCSKSPKKETPEIAQPVPDTARGIIARSVPAPEEEEKFASDFSGFLKVKWSTARREKNYSHKLCIINNLVLPDNLADGWDLVDLDSARIIYLNNPNHLAQVRSRLADSVYWLKYKWAGSMVDIFNQRSLQAGKNPEAVTPQPMTHVIEVIEYNRNTLAALQTDDPAKVRWTYVFDTDAVWEIFNMNTLALVETKNGIHLFDKQSGDKKWSMSRPENVFIREKFITESAIGIVSGNTLVKLEPASGDTLLIETFKGKIKDGEIVRQGDDVFFAVENEGVFRYNFENGEKKWRYSEGDLDFLHGVAMHGEHLYVFQGGKIVKLRADNGDKIWETRKADYGSPYVITDLYILTSAGGYQEGGIPALIDGKTGKLLAVHFNNMFYKSESDHTFISDINVGMSRLHYAGNHRILDVWQSGDSAIYQVLEEIH</sequence>
<reference evidence="2 3" key="1">
    <citation type="submission" date="2021-05" db="EMBL/GenBank/DDBJ databases">
        <title>A Polyphasic approach of four new species of the genus Ohtaekwangia: Ohtaekwangia histidinii sp. nov., Ohtaekwangia cretensis sp. nov., Ohtaekwangia indiensis sp. nov., Ohtaekwangia reichenbachii sp. nov. from diverse environment.</title>
        <authorList>
            <person name="Octaviana S."/>
        </authorList>
    </citation>
    <scope>NUCLEOTIDE SEQUENCE [LARGE SCALE GENOMIC DNA]</scope>
    <source>
        <strain evidence="2 3">PWU4</strain>
    </source>
</reference>
<organism evidence="2 3">
    <name type="scientific">Chryseosolibacter histidini</name>
    <dbReference type="NCBI Taxonomy" id="2782349"/>
    <lineage>
        <taxon>Bacteria</taxon>
        <taxon>Pseudomonadati</taxon>
        <taxon>Bacteroidota</taxon>
        <taxon>Cytophagia</taxon>
        <taxon>Cytophagales</taxon>
        <taxon>Chryseotaleaceae</taxon>
        <taxon>Chryseosolibacter</taxon>
    </lineage>
</organism>
<dbReference type="RefSeq" id="WP_254160932.1">
    <property type="nucleotide sequence ID" value="NZ_JAHESF010000003.1"/>
</dbReference>
<evidence type="ECO:0000313" key="2">
    <source>
        <dbReference type="EMBL" id="MBT1696027.1"/>
    </source>
</evidence>
<accession>A0AAP2DJA7</accession>
<feature type="domain" description="Pyrrolo-quinoline quinone repeat" evidence="1">
    <location>
        <begin position="248"/>
        <end position="346"/>
    </location>
</feature>
<dbReference type="EMBL" id="JAHESF010000003">
    <property type="protein sequence ID" value="MBT1696027.1"/>
    <property type="molecule type" value="Genomic_DNA"/>
</dbReference>
<evidence type="ECO:0000313" key="3">
    <source>
        <dbReference type="Proteomes" id="UP001319200"/>
    </source>
</evidence>
<dbReference type="InterPro" id="IPR011047">
    <property type="entry name" value="Quinoprotein_ADH-like_sf"/>
</dbReference>
<protein>
    <submittedName>
        <fullName evidence="2">PQQ-binding-like beta-propeller repeat protein</fullName>
    </submittedName>
</protein>
<dbReference type="InterPro" id="IPR015943">
    <property type="entry name" value="WD40/YVTN_repeat-like_dom_sf"/>
</dbReference>
<dbReference type="SUPFAM" id="SSF50998">
    <property type="entry name" value="Quinoprotein alcohol dehydrogenase-like"/>
    <property type="match status" value="1"/>
</dbReference>
<dbReference type="Proteomes" id="UP001319200">
    <property type="component" value="Unassembled WGS sequence"/>
</dbReference>
<dbReference type="AlphaFoldDB" id="A0AAP2DJA7"/>
<dbReference type="InterPro" id="IPR002372">
    <property type="entry name" value="PQQ_rpt_dom"/>
</dbReference>
<gene>
    <name evidence="2" type="ORF">KK083_04005</name>
</gene>